<dbReference type="PRINTS" id="PR00625">
    <property type="entry name" value="JDOMAIN"/>
</dbReference>
<dbReference type="RefSeq" id="WP_066062956.1">
    <property type="nucleotide sequence ID" value="NZ_CP013015.1"/>
</dbReference>
<reference evidence="2 3" key="1">
    <citation type="submission" date="2015-10" db="EMBL/GenBank/DDBJ databases">
        <title>Candidatus Desulfofervidus auxilii, a hydrogenotrophic sulfate-reducing bacterium involved in the thermophilic anaerobic oxidation of methane.</title>
        <authorList>
            <person name="Krukenberg V."/>
            <person name="Richter M."/>
            <person name="Wegener G."/>
        </authorList>
    </citation>
    <scope>NUCLEOTIDE SEQUENCE [LARGE SCALE GENOMIC DNA]</scope>
    <source>
        <strain evidence="2 3">HS1</strain>
    </source>
</reference>
<dbReference type="SUPFAM" id="SSF46565">
    <property type="entry name" value="Chaperone J-domain"/>
    <property type="match status" value="1"/>
</dbReference>
<keyword evidence="3" id="KW-1185">Reference proteome</keyword>
<feature type="domain" description="J" evidence="1">
    <location>
        <begin position="14"/>
        <end position="80"/>
    </location>
</feature>
<dbReference type="Pfam" id="PF00226">
    <property type="entry name" value="DnaJ"/>
    <property type="match status" value="1"/>
</dbReference>
<dbReference type="PANTHER" id="PTHR24074">
    <property type="entry name" value="CO-CHAPERONE PROTEIN DJLA"/>
    <property type="match status" value="1"/>
</dbReference>
<evidence type="ECO:0000313" key="2">
    <source>
        <dbReference type="EMBL" id="AMM41236.1"/>
    </source>
</evidence>
<dbReference type="Proteomes" id="UP000070560">
    <property type="component" value="Chromosome"/>
</dbReference>
<dbReference type="CDD" id="cd06257">
    <property type="entry name" value="DnaJ"/>
    <property type="match status" value="1"/>
</dbReference>
<name>A0A7U4TIC7_DESA2</name>
<dbReference type="AlphaFoldDB" id="A0A7U4TIC7"/>
<dbReference type="InterPro" id="IPR036869">
    <property type="entry name" value="J_dom_sf"/>
</dbReference>
<dbReference type="InterPro" id="IPR001623">
    <property type="entry name" value="DnaJ_domain"/>
</dbReference>
<dbReference type="OrthoDB" id="5244113at2"/>
<accession>A0A7U4TIC7</accession>
<dbReference type="InterPro" id="IPR050817">
    <property type="entry name" value="DjlA_DnaK_co-chaperone"/>
</dbReference>
<sequence length="109" mass="13404">MKTEKAFSYEDLIWAREILGLPLLATQREIKQAYQQMVRKWHPDRCADKDAHQKMAEINRAYEIIVNYCRHYRYKFDLETFRKNMIGTEWWWLDKFGQDPIWSNKVEDD</sequence>
<evidence type="ECO:0000259" key="1">
    <source>
        <dbReference type="PROSITE" id="PS50076"/>
    </source>
</evidence>
<dbReference type="KEGG" id="daw:HS1_001434"/>
<gene>
    <name evidence="2" type="ORF">HS1_001434</name>
</gene>
<proteinExistence type="predicted"/>
<dbReference type="EMBL" id="CP013015">
    <property type="protein sequence ID" value="AMM41236.1"/>
    <property type="molecule type" value="Genomic_DNA"/>
</dbReference>
<organism evidence="2 3">
    <name type="scientific">Desulfofervidus auxilii</name>
    <dbReference type="NCBI Taxonomy" id="1621989"/>
    <lineage>
        <taxon>Bacteria</taxon>
        <taxon>Pseudomonadati</taxon>
        <taxon>Thermodesulfobacteriota</taxon>
        <taxon>Candidatus Desulfofervidia</taxon>
        <taxon>Candidatus Desulfofervidales</taxon>
        <taxon>Candidatus Desulfofervidaceae</taxon>
        <taxon>Candidatus Desulfofervidus</taxon>
    </lineage>
</organism>
<protein>
    <submittedName>
        <fullName evidence="2">Molecular chaperone DnaJ</fullName>
    </submittedName>
</protein>
<evidence type="ECO:0000313" key="3">
    <source>
        <dbReference type="Proteomes" id="UP000070560"/>
    </source>
</evidence>
<dbReference type="PROSITE" id="PS50076">
    <property type="entry name" value="DNAJ_2"/>
    <property type="match status" value="1"/>
</dbReference>
<dbReference type="SMART" id="SM00271">
    <property type="entry name" value="DnaJ"/>
    <property type="match status" value="1"/>
</dbReference>
<dbReference type="Gene3D" id="1.10.287.110">
    <property type="entry name" value="DnaJ domain"/>
    <property type="match status" value="1"/>
</dbReference>